<dbReference type="PATRIC" id="fig|1359.32.peg.1628"/>
<dbReference type="Proteomes" id="UP000076519">
    <property type="component" value="Unassembled WGS sequence"/>
</dbReference>
<feature type="signal peptide" evidence="1">
    <location>
        <begin position="1"/>
        <end position="28"/>
    </location>
</feature>
<evidence type="ECO:0008006" key="4">
    <source>
        <dbReference type="Google" id="ProtNLM"/>
    </source>
</evidence>
<organism evidence="2 3">
    <name type="scientific">Lactococcus lactis subsp. cremoris</name>
    <name type="common">Streptococcus cremoris</name>
    <dbReference type="NCBI Taxonomy" id="1359"/>
    <lineage>
        <taxon>Bacteria</taxon>
        <taxon>Bacillati</taxon>
        <taxon>Bacillota</taxon>
        <taxon>Bacilli</taxon>
        <taxon>Lactobacillales</taxon>
        <taxon>Streptococcaceae</taxon>
        <taxon>Lactococcus</taxon>
    </lineage>
</organism>
<name>A0A161U1E6_LACLC</name>
<protein>
    <recommendedName>
        <fullName evidence="4">Secreted protein</fullName>
    </recommendedName>
</protein>
<keyword evidence="1" id="KW-0732">Signal</keyword>
<comment type="caution">
    <text evidence="2">The sequence shown here is derived from an EMBL/GenBank/DDBJ whole genome shotgun (WGS) entry which is preliminary data.</text>
</comment>
<dbReference type="EMBL" id="LIYF01000014">
    <property type="protein sequence ID" value="KZK07406.1"/>
    <property type="molecule type" value="Genomic_DNA"/>
</dbReference>
<evidence type="ECO:0000313" key="3">
    <source>
        <dbReference type="Proteomes" id="UP000076519"/>
    </source>
</evidence>
<accession>A0A161U1E6</accession>
<feature type="chain" id="PRO_5007827937" description="Secreted protein" evidence="1">
    <location>
        <begin position="29"/>
        <end position="245"/>
    </location>
</feature>
<dbReference type="AlphaFoldDB" id="A0A161U1E6"/>
<evidence type="ECO:0000256" key="1">
    <source>
        <dbReference type="SAM" id="SignalP"/>
    </source>
</evidence>
<dbReference type="RefSeq" id="WP_063281464.1">
    <property type="nucleotide sequence ID" value="NZ_LIYF01000014.1"/>
</dbReference>
<proteinExistence type="predicted"/>
<gene>
    <name evidence="2" type="ORF">AB996_0842</name>
</gene>
<sequence length="245" mass="27046">MKKITLITTSILALGSIGITTGAQLAQADVVSPNTTIQSTTSETPSPRIVVGDKGTFEQIMLDQYDYELNHMGVGFETGNMVIDYKSKSLFDWGFETDKHFNLKLPKEFNAIASMSNGETLKSFIKASYKQPGHNEYTEISRENINTEYVGQIDFKLPATTIIHLGDETDIKIEIQFGKILDSLNRPSDFDYKKIIPDSKTGGYNFEGLVADGEWLELWPGDAAKGISDGDEAVKANDNGTVPFK</sequence>
<evidence type="ECO:0000313" key="2">
    <source>
        <dbReference type="EMBL" id="KZK07406.1"/>
    </source>
</evidence>
<reference evidence="2 3" key="1">
    <citation type="submission" date="2015-08" db="EMBL/GenBank/DDBJ databases">
        <title>Draft Genome Sequences of 11 Lactococcus lactis subspecies cremoris strains.</title>
        <authorList>
            <person name="Wels M."/>
            <person name="Backus L."/>
            <person name="Boekhorst J."/>
            <person name="Dijkstra A."/>
            <person name="Beerthuizen M."/>
            <person name="Siezen R."/>
            <person name="Bachmann H."/>
            <person name="Van Hijum S."/>
        </authorList>
    </citation>
    <scope>NUCLEOTIDE SEQUENCE [LARGE SCALE GENOMIC DNA]</scope>
    <source>
        <strain evidence="2 3">KW10</strain>
    </source>
</reference>